<dbReference type="Proteomes" id="UP001017257">
    <property type="component" value="Plasmid pR24_1"/>
</dbReference>
<name>A0ABY5RYD6_9HYPH</name>
<gene>
    <name evidence="1" type="ORF">HPT29_026740</name>
</gene>
<evidence type="ECO:0000313" key="2">
    <source>
        <dbReference type="Proteomes" id="UP001017257"/>
    </source>
</evidence>
<dbReference type="RefSeq" id="WP_259060902.1">
    <property type="nucleotide sequence ID" value="NZ_CP102846.1"/>
</dbReference>
<evidence type="ECO:0000313" key="1">
    <source>
        <dbReference type="EMBL" id="UVF22280.1"/>
    </source>
</evidence>
<accession>A0ABY5RYD6</accession>
<keyword evidence="2" id="KW-1185">Reference proteome</keyword>
<reference evidence="1" key="1">
    <citation type="submission" date="2022-08" db="EMBL/GenBank/DDBJ databases">
        <title>Microvirga terrae sp. nov., isolated from soil.</title>
        <authorList>
            <person name="Kim K.H."/>
            <person name="Seo Y.L."/>
            <person name="Kim J.M."/>
            <person name="Lee J.K."/>
            <person name="Han D.M."/>
            <person name="Jeon C.O."/>
        </authorList>
    </citation>
    <scope>NUCLEOTIDE SEQUENCE</scope>
    <source>
        <strain evidence="1">R24</strain>
        <plasmid evidence="1">pR24_1</plasmid>
    </source>
</reference>
<sequence length="106" mass="11398">MSTQRTINWSTAMRDLRKDRVAPAAPGFLAARSVEIARLDRLAKEAAAAPLAVAGSYDRSAIMKAAIASARAQKAKGSKAPWSQLVGFALKNIWRHAKAQRALALN</sequence>
<keyword evidence="1" id="KW-0614">Plasmid</keyword>
<protein>
    <submittedName>
        <fullName evidence="1">Uncharacterized protein</fullName>
    </submittedName>
</protein>
<organism evidence="1 2">
    <name type="scientific">Microvirga terrae</name>
    <dbReference type="NCBI Taxonomy" id="2740529"/>
    <lineage>
        <taxon>Bacteria</taxon>
        <taxon>Pseudomonadati</taxon>
        <taxon>Pseudomonadota</taxon>
        <taxon>Alphaproteobacteria</taxon>
        <taxon>Hyphomicrobiales</taxon>
        <taxon>Methylobacteriaceae</taxon>
        <taxon>Microvirga</taxon>
    </lineage>
</organism>
<dbReference type="EMBL" id="CP102846">
    <property type="protein sequence ID" value="UVF22280.1"/>
    <property type="molecule type" value="Genomic_DNA"/>
</dbReference>
<geneLocation type="plasmid" evidence="1 2">
    <name>pR24_1</name>
</geneLocation>
<proteinExistence type="predicted"/>